<protein>
    <submittedName>
        <fullName evidence="1">Uncharacterized protein</fullName>
    </submittedName>
</protein>
<organism evidence="1 2">
    <name type="scientific">Leifsonia kafniensis</name>
    <dbReference type="NCBI Taxonomy" id="475957"/>
    <lineage>
        <taxon>Bacteria</taxon>
        <taxon>Bacillati</taxon>
        <taxon>Actinomycetota</taxon>
        <taxon>Actinomycetes</taxon>
        <taxon>Micrococcales</taxon>
        <taxon>Microbacteriaceae</taxon>
        <taxon>Leifsonia</taxon>
    </lineage>
</organism>
<dbReference type="Proteomes" id="UP001501803">
    <property type="component" value="Unassembled WGS sequence"/>
</dbReference>
<dbReference type="EMBL" id="BAABCN010000002">
    <property type="protein sequence ID" value="GAA3871141.1"/>
    <property type="molecule type" value="Genomic_DNA"/>
</dbReference>
<sequence length="83" mass="9170">MLEAADREKLVWDDVAGPEDSAAYALLLPDQGVHERLHAQPDWKYVHRELARVGVKLKLLHSQPVGLVIELTEAAVAPLGPRV</sequence>
<name>A0ABP7KC47_9MICO</name>
<evidence type="ECO:0000313" key="2">
    <source>
        <dbReference type="Proteomes" id="UP001501803"/>
    </source>
</evidence>
<accession>A0ABP7KC47</accession>
<comment type="caution">
    <text evidence="1">The sequence shown here is derived from an EMBL/GenBank/DDBJ whole genome shotgun (WGS) entry which is preliminary data.</text>
</comment>
<gene>
    <name evidence="1" type="ORF">GCM10022381_12820</name>
</gene>
<keyword evidence="2" id="KW-1185">Reference proteome</keyword>
<evidence type="ECO:0000313" key="1">
    <source>
        <dbReference type="EMBL" id="GAA3871141.1"/>
    </source>
</evidence>
<proteinExistence type="predicted"/>
<reference evidence="2" key="1">
    <citation type="journal article" date="2019" name="Int. J. Syst. Evol. Microbiol.">
        <title>The Global Catalogue of Microorganisms (GCM) 10K type strain sequencing project: providing services to taxonomists for standard genome sequencing and annotation.</title>
        <authorList>
            <consortium name="The Broad Institute Genomics Platform"/>
            <consortium name="The Broad Institute Genome Sequencing Center for Infectious Disease"/>
            <person name="Wu L."/>
            <person name="Ma J."/>
        </authorList>
    </citation>
    <scope>NUCLEOTIDE SEQUENCE [LARGE SCALE GENOMIC DNA]</scope>
    <source>
        <strain evidence="2">JCM 17021</strain>
    </source>
</reference>